<accession>A0ABT9YTI3</accession>
<feature type="transmembrane region" description="Helical" evidence="5">
    <location>
        <begin position="210"/>
        <end position="233"/>
    </location>
</feature>
<feature type="transmembrane region" description="Helical" evidence="5">
    <location>
        <begin position="353"/>
        <end position="383"/>
    </location>
</feature>
<gene>
    <name evidence="6" type="ORF">J2S23_001877</name>
</gene>
<keyword evidence="7" id="KW-1185">Reference proteome</keyword>
<dbReference type="PANTHER" id="PTHR10283">
    <property type="entry name" value="SOLUTE CARRIER FAMILY 13 MEMBER"/>
    <property type="match status" value="1"/>
</dbReference>
<dbReference type="EMBL" id="JAUSTM010000022">
    <property type="protein sequence ID" value="MDQ0223302.1"/>
    <property type="molecule type" value="Genomic_DNA"/>
</dbReference>
<organism evidence="6 7">
    <name type="scientific">Streptococcus moroccensis</name>
    <dbReference type="NCBI Taxonomy" id="1451356"/>
    <lineage>
        <taxon>Bacteria</taxon>
        <taxon>Bacillati</taxon>
        <taxon>Bacillota</taxon>
        <taxon>Bacilli</taxon>
        <taxon>Lactobacillales</taxon>
        <taxon>Streptococcaceae</taxon>
        <taxon>Streptococcus</taxon>
    </lineage>
</organism>
<evidence type="ECO:0000313" key="6">
    <source>
        <dbReference type="EMBL" id="MDQ0223302.1"/>
    </source>
</evidence>
<dbReference type="InterPro" id="IPR001898">
    <property type="entry name" value="SLC13A/DASS"/>
</dbReference>
<feature type="transmembrane region" description="Helical" evidence="5">
    <location>
        <begin position="9"/>
        <end position="29"/>
    </location>
</feature>
<evidence type="ECO:0000256" key="5">
    <source>
        <dbReference type="SAM" id="Phobius"/>
    </source>
</evidence>
<feature type="transmembrane region" description="Helical" evidence="5">
    <location>
        <begin position="259"/>
        <end position="277"/>
    </location>
</feature>
<evidence type="ECO:0000256" key="2">
    <source>
        <dbReference type="ARBA" id="ARBA00022692"/>
    </source>
</evidence>
<proteinExistence type="predicted"/>
<keyword evidence="2 5" id="KW-0812">Transmembrane</keyword>
<dbReference type="RefSeq" id="WP_307122451.1">
    <property type="nucleotide sequence ID" value="NZ_JAUSTM010000022.1"/>
</dbReference>
<feature type="transmembrane region" description="Helical" evidence="5">
    <location>
        <begin position="283"/>
        <end position="302"/>
    </location>
</feature>
<dbReference type="PANTHER" id="PTHR10283:SF125">
    <property type="entry name" value="MG(2+)_CITRATE COMPLEX SECONDARY TRANSPORTER"/>
    <property type="match status" value="1"/>
</dbReference>
<dbReference type="Proteomes" id="UP001223079">
    <property type="component" value="Unassembled WGS sequence"/>
</dbReference>
<feature type="transmembrane region" description="Helical" evidence="5">
    <location>
        <begin position="118"/>
        <end position="144"/>
    </location>
</feature>
<feature type="transmembrane region" description="Helical" evidence="5">
    <location>
        <begin position="390"/>
        <end position="410"/>
    </location>
</feature>
<protein>
    <submittedName>
        <fullName evidence="6">Di/tricarboxylate transporter</fullName>
    </submittedName>
</protein>
<feature type="transmembrane region" description="Helical" evidence="5">
    <location>
        <begin position="49"/>
        <end position="71"/>
    </location>
</feature>
<feature type="transmembrane region" description="Helical" evidence="5">
    <location>
        <begin position="314"/>
        <end position="333"/>
    </location>
</feature>
<dbReference type="Pfam" id="PF00939">
    <property type="entry name" value="Na_sulph_symp"/>
    <property type="match status" value="1"/>
</dbReference>
<feature type="transmembrane region" description="Helical" evidence="5">
    <location>
        <begin position="165"/>
        <end position="182"/>
    </location>
</feature>
<evidence type="ECO:0000313" key="7">
    <source>
        <dbReference type="Proteomes" id="UP001223079"/>
    </source>
</evidence>
<comment type="subcellular location">
    <subcellularLocation>
        <location evidence="1">Membrane</location>
        <topology evidence="1">Multi-pass membrane protein</topology>
    </subcellularLocation>
</comment>
<evidence type="ECO:0000256" key="4">
    <source>
        <dbReference type="ARBA" id="ARBA00023136"/>
    </source>
</evidence>
<keyword evidence="3 5" id="KW-1133">Transmembrane helix</keyword>
<keyword evidence="4 5" id="KW-0472">Membrane</keyword>
<evidence type="ECO:0000256" key="1">
    <source>
        <dbReference type="ARBA" id="ARBA00004141"/>
    </source>
</evidence>
<comment type="caution">
    <text evidence="6">The sequence shown here is derived from an EMBL/GenBank/DDBJ whole genome shotgun (WGS) entry which is preliminary data.</text>
</comment>
<feature type="transmembrane region" description="Helical" evidence="5">
    <location>
        <begin position="430"/>
        <end position="453"/>
    </location>
</feature>
<name>A0ABT9YTI3_9STRE</name>
<reference evidence="6 7" key="1">
    <citation type="submission" date="2023-07" db="EMBL/GenBank/DDBJ databases">
        <title>Genomic Encyclopedia of Type Strains, Phase IV (KMG-IV): sequencing the most valuable type-strain genomes for metagenomic binning, comparative biology and taxonomic classification.</title>
        <authorList>
            <person name="Goeker M."/>
        </authorList>
    </citation>
    <scope>NUCLEOTIDE SEQUENCE [LARGE SCALE GENOMIC DNA]</scope>
    <source>
        <strain evidence="6 7">DSM 105143</strain>
    </source>
</reference>
<feature type="transmembrane region" description="Helical" evidence="5">
    <location>
        <begin position="83"/>
        <end position="106"/>
    </location>
</feature>
<sequence length="461" mass="51459">MTKLKVKPFIIILLIVLGITLWNPLGLTLKQGLLLASLLTTLALWATEAVHKTVACLFLLGSFLVFGETPATNIFEFAWSDTNLLIITTTLLSVGLMHSNVIHLLIQKVISPFTNSLFLFLLFPYLLGIMLVFLIPQGFARVIIVGTLFQAMLPSDSVEQLESKPIYLFNAFIGVIMGYMFFPNGEILLNGSALAFAGQEISSQLGFTQWFTLMAVPTILFIILSIAFVYMLFKKQLRTFHKNPITLSKSETEMPENPYATWIAIVSMICLLIVWQTESYHGIPAWVGTAIVVLLFFATGILKKSDWGQLNPHFLLFLVTIFSIGKVLGQSGITGIVFEHLQKLLPDAQTPMYLAVVMGIVMLMHMAIGSAVATMSVVLPLLFPMMESGGYSGVVILLMVYILVNTHYLLPFHHATLMIGTGRQYYSEKVMLRYGLAMSFVAPLMVGCVYFPWWRFLGWLN</sequence>
<evidence type="ECO:0000256" key="3">
    <source>
        <dbReference type="ARBA" id="ARBA00022989"/>
    </source>
</evidence>